<reference evidence="1" key="1">
    <citation type="journal article" date="2023" name="Mol. Phylogenet. Evol.">
        <title>Genome-scale phylogeny and comparative genomics of the fungal order Sordariales.</title>
        <authorList>
            <person name="Hensen N."/>
            <person name="Bonometti L."/>
            <person name="Westerberg I."/>
            <person name="Brannstrom I.O."/>
            <person name="Guillou S."/>
            <person name="Cros-Aarteil S."/>
            <person name="Calhoun S."/>
            <person name="Haridas S."/>
            <person name="Kuo A."/>
            <person name="Mondo S."/>
            <person name="Pangilinan J."/>
            <person name="Riley R."/>
            <person name="LaButti K."/>
            <person name="Andreopoulos B."/>
            <person name="Lipzen A."/>
            <person name="Chen C."/>
            <person name="Yan M."/>
            <person name="Daum C."/>
            <person name="Ng V."/>
            <person name="Clum A."/>
            <person name="Steindorff A."/>
            <person name="Ohm R.A."/>
            <person name="Martin F."/>
            <person name="Silar P."/>
            <person name="Natvig D.O."/>
            <person name="Lalanne C."/>
            <person name="Gautier V."/>
            <person name="Ament-Velasquez S.L."/>
            <person name="Kruys A."/>
            <person name="Hutchinson M.I."/>
            <person name="Powell A.J."/>
            <person name="Barry K."/>
            <person name="Miller A.N."/>
            <person name="Grigoriev I.V."/>
            <person name="Debuchy R."/>
            <person name="Gladieux P."/>
            <person name="Hiltunen Thoren M."/>
            <person name="Johannesson H."/>
        </authorList>
    </citation>
    <scope>NUCLEOTIDE SEQUENCE</scope>
    <source>
        <strain evidence="1">CBS 990.96</strain>
    </source>
</reference>
<dbReference type="EMBL" id="MU865452">
    <property type="protein sequence ID" value="KAK4222833.1"/>
    <property type="molecule type" value="Genomic_DNA"/>
</dbReference>
<dbReference type="AlphaFoldDB" id="A0AAN7BFX4"/>
<accession>A0AAN7BFX4</accession>
<proteinExistence type="predicted"/>
<dbReference type="InterPro" id="IPR009003">
    <property type="entry name" value="Peptidase_S1_PA"/>
</dbReference>
<sequence>MSFSSSYRNLPAYPSSLQTTWSTPKEPVYNGSRVIDSSLAARPWYRRSPPIDMACWNTWPSMNEDDQIKYLRQYVKSFEVPRYDEREGYLGQNKMTRLEPHTAGKLGILFVEAKWPNEIDYTPIGTAFLVQDSWKEYAIGAGHLLVDRDMGMPVPRSVRLISGGGTRYPEVRYVTRALIHPDWYNHCTQVNDFCIMEIDRPFHWVAPQCFRSMDVTGTEFYIRAHTSGYPGNTKQFMFNGEPQESTGWMQYSGCRGALVRHDCHTERGSSGGPVRLTNREGDIVAIQAYGPSLKGATGRSNGAVPIGWEGNNPDVFIATLQMTPE</sequence>
<dbReference type="Pfam" id="PF13365">
    <property type="entry name" value="Trypsin_2"/>
    <property type="match status" value="1"/>
</dbReference>
<dbReference type="InterPro" id="IPR043504">
    <property type="entry name" value="Peptidase_S1_PA_chymotrypsin"/>
</dbReference>
<comment type="caution">
    <text evidence="1">The sequence shown here is derived from an EMBL/GenBank/DDBJ whole genome shotgun (WGS) entry which is preliminary data.</text>
</comment>
<keyword evidence="2" id="KW-1185">Reference proteome</keyword>
<dbReference type="SUPFAM" id="SSF50494">
    <property type="entry name" value="Trypsin-like serine proteases"/>
    <property type="match status" value="1"/>
</dbReference>
<reference evidence="1" key="2">
    <citation type="submission" date="2023-05" db="EMBL/GenBank/DDBJ databases">
        <authorList>
            <consortium name="Lawrence Berkeley National Laboratory"/>
            <person name="Steindorff A."/>
            <person name="Hensen N."/>
            <person name="Bonometti L."/>
            <person name="Westerberg I."/>
            <person name="Brannstrom I.O."/>
            <person name="Guillou S."/>
            <person name="Cros-Aarteil S."/>
            <person name="Calhoun S."/>
            <person name="Haridas S."/>
            <person name="Kuo A."/>
            <person name="Mondo S."/>
            <person name="Pangilinan J."/>
            <person name="Riley R."/>
            <person name="Labutti K."/>
            <person name="Andreopoulos B."/>
            <person name="Lipzen A."/>
            <person name="Chen C."/>
            <person name="Yanf M."/>
            <person name="Daum C."/>
            <person name="Ng V."/>
            <person name="Clum A."/>
            <person name="Ohm R."/>
            <person name="Martin F."/>
            <person name="Silar P."/>
            <person name="Natvig D."/>
            <person name="Lalanne C."/>
            <person name="Gautier V."/>
            <person name="Ament-Velasquez S.L."/>
            <person name="Kruys A."/>
            <person name="Hutchinson M.I."/>
            <person name="Powell A.J."/>
            <person name="Barry K."/>
            <person name="Miller A.N."/>
            <person name="Grigoriev I.V."/>
            <person name="Debuchy R."/>
            <person name="Gladieux P."/>
            <person name="Thoren M.H."/>
            <person name="Johannesson H."/>
        </authorList>
    </citation>
    <scope>NUCLEOTIDE SEQUENCE</scope>
    <source>
        <strain evidence="1">CBS 990.96</strain>
    </source>
</reference>
<organism evidence="1 2">
    <name type="scientific">Podospora fimiseda</name>
    <dbReference type="NCBI Taxonomy" id="252190"/>
    <lineage>
        <taxon>Eukaryota</taxon>
        <taxon>Fungi</taxon>
        <taxon>Dikarya</taxon>
        <taxon>Ascomycota</taxon>
        <taxon>Pezizomycotina</taxon>
        <taxon>Sordariomycetes</taxon>
        <taxon>Sordariomycetidae</taxon>
        <taxon>Sordariales</taxon>
        <taxon>Podosporaceae</taxon>
        <taxon>Podospora</taxon>
    </lineage>
</organism>
<dbReference type="Proteomes" id="UP001301958">
    <property type="component" value="Unassembled WGS sequence"/>
</dbReference>
<gene>
    <name evidence="1" type="ORF">QBC38DRAFT_503675</name>
</gene>
<protein>
    <recommendedName>
        <fullName evidence="3">Serine protease</fullName>
    </recommendedName>
</protein>
<evidence type="ECO:0000313" key="1">
    <source>
        <dbReference type="EMBL" id="KAK4222833.1"/>
    </source>
</evidence>
<dbReference type="Gene3D" id="2.40.10.10">
    <property type="entry name" value="Trypsin-like serine proteases"/>
    <property type="match status" value="2"/>
</dbReference>
<evidence type="ECO:0000313" key="2">
    <source>
        <dbReference type="Proteomes" id="UP001301958"/>
    </source>
</evidence>
<evidence type="ECO:0008006" key="3">
    <source>
        <dbReference type="Google" id="ProtNLM"/>
    </source>
</evidence>
<name>A0AAN7BFX4_9PEZI</name>